<dbReference type="EMBL" id="AQQR01000005">
    <property type="protein sequence ID" value="OWU73046.1"/>
    <property type="molecule type" value="Genomic_DNA"/>
</dbReference>
<organism evidence="1 2">
    <name type="scientific">Marinibacterium profundimaris</name>
    <dbReference type="NCBI Taxonomy" id="1679460"/>
    <lineage>
        <taxon>Bacteria</taxon>
        <taxon>Pseudomonadati</taxon>
        <taxon>Pseudomonadota</taxon>
        <taxon>Alphaproteobacteria</taxon>
        <taxon>Rhodobacterales</taxon>
        <taxon>Paracoccaceae</taxon>
        <taxon>Marinibacterium</taxon>
    </lineage>
</organism>
<dbReference type="Gene3D" id="1.10.8.60">
    <property type="match status" value="1"/>
</dbReference>
<sequence length="229" mass="24657">MPRQLSFDLPVRPALGRDDFFVAPSNALAIDLIDRTLDLPGRKLAISGLPGAGKTHLAHVWATEYAEYGARILPAAALDEDIVPDLAQTAMAIEDVPAIAGDPVRERALFHLHNMLAERGLPLLLTGRAAPQTWGLHLPDLKSRIAAAAHAALEAPDDALLAAVMMKLFADRQLSPKPDVIPYAVRHMERSFAAATDLVDRLDRAALEAGRDVTRALTTEVLGSRASPH</sequence>
<dbReference type="PANTHER" id="PTHR30050:SF5">
    <property type="entry name" value="DNAA REGULATORY INACTIVATOR HDA"/>
    <property type="match status" value="1"/>
</dbReference>
<protein>
    <submittedName>
        <fullName evidence="1">Chromosomal replication initiator protein DnaA</fullName>
    </submittedName>
</protein>
<evidence type="ECO:0000313" key="1">
    <source>
        <dbReference type="EMBL" id="OWU73046.1"/>
    </source>
</evidence>
<proteinExistence type="predicted"/>
<comment type="caution">
    <text evidence="1">The sequence shown here is derived from an EMBL/GenBank/DDBJ whole genome shotgun (WGS) entry which is preliminary data.</text>
</comment>
<accession>A0A225NHI4</accession>
<reference evidence="1 2" key="1">
    <citation type="submission" date="2013-04" db="EMBL/GenBank/DDBJ databases">
        <title>Oceanicola sp. 22II1-22F33 Genome Sequencing.</title>
        <authorList>
            <person name="Lai Q."/>
            <person name="Li G."/>
            <person name="Shao Z."/>
        </authorList>
    </citation>
    <scope>NUCLEOTIDE SEQUENCE [LARGE SCALE GENOMIC DNA]</scope>
    <source>
        <strain evidence="1 2">22II1-22F33</strain>
    </source>
</reference>
<dbReference type="InterPro" id="IPR027417">
    <property type="entry name" value="P-loop_NTPase"/>
</dbReference>
<dbReference type="Gene3D" id="3.40.50.300">
    <property type="entry name" value="P-loop containing nucleotide triphosphate hydrolases"/>
    <property type="match status" value="1"/>
</dbReference>
<dbReference type="PANTHER" id="PTHR30050">
    <property type="entry name" value="CHROMOSOMAL REPLICATION INITIATOR PROTEIN DNAA"/>
    <property type="match status" value="1"/>
</dbReference>
<dbReference type="GO" id="GO:0006270">
    <property type="term" value="P:DNA replication initiation"/>
    <property type="evidence" value="ECO:0007669"/>
    <property type="project" value="TreeGrafter"/>
</dbReference>
<dbReference type="GO" id="GO:0005886">
    <property type="term" value="C:plasma membrane"/>
    <property type="evidence" value="ECO:0007669"/>
    <property type="project" value="TreeGrafter"/>
</dbReference>
<name>A0A225NHI4_9RHOB</name>
<evidence type="ECO:0000313" key="2">
    <source>
        <dbReference type="Proteomes" id="UP000215377"/>
    </source>
</evidence>
<keyword evidence="2" id="KW-1185">Reference proteome</keyword>
<dbReference type="Proteomes" id="UP000215377">
    <property type="component" value="Unassembled WGS sequence"/>
</dbReference>
<dbReference type="GO" id="GO:0003688">
    <property type="term" value="F:DNA replication origin binding"/>
    <property type="evidence" value="ECO:0007669"/>
    <property type="project" value="TreeGrafter"/>
</dbReference>
<dbReference type="AlphaFoldDB" id="A0A225NHI4"/>
<gene>
    <name evidence="1" type="ORF">ATO3_15155</name>
</gene>
<dbReference type="SUPFAM" id="SSF52540">
    <property type="entry name" value="P-loop containing nucleoside triphosphate hydrolases"/>
    <property type="match status" value="1"/>
</dbReference>
<dbReference type="OrthoDB" id="7390113at2"/>